<evidence type="ECO:0000256" key="9">
    <source>
        <dbReference type="ARBA" id="ARBA00023027"/>
    </source>
</evidence>
<evidence type="ECO:0000256" key="2">
    <source>
        <dbReference type="ARBA" id="ARBA00003717"/>
    </source>
</evidence>
<comment type="cofactor">
    <cofactor evidence="1 12">
        <name>FAD</name>
        <dbReference type="ChEBI" id="CHEBI:57692"/>
    </cofactor>
</comment>
<protein>
    <recommendedName>
        <fullName evidence="4 12">tRNA uridine 5-carboxymethylaminomethyl modification enzyme MnmG</fullName>
    </recommendedName>
    <alternativeName>
        <fullName evidence="11 12">Glucose-inhibited division protein A</fullName>
    </alternativeName>
</protein>
<dbReference type="GO" id="GO:0030488">
    <property type="term" value="P:tRNA methylation"/>
    <property type="evidence" value="ECO:0007669"/>
    <property type="project" value="TreeGrafter"/>
</dbReference>
<organism evidence="14 15">
    <name type="scientific">Pseudogulbenkiania subflava DSM 22618</name>
    <dbReference type="NCBI Taxonomy" id="1123014"/>
    <lineage>
        <taxon>Bacteria</taxon>
        <taxon>Pseudomonadati</taxon>
        <taxon>Pseudomonadota</taxon>
        <taxon>Betaproteobacteria</taxon>
        <taxon>Neisseriales</taxon>
        <taxon>Chromobacteriaceae</taxon>
        <taxon>Pseudogulbenkiania</taxon>
    </lineage>
</organism>
<reference evidence="15" key="1">
    <citation type="submission" date="2017-04" db="EMBL/GenBank/DDBJ databases">
        <authorList>
            <person name="Varghese N."/>
            <person name="Submissions S."/>
        </authorList>
    </citation>
    <scope>NUCLEOTIDE SEQUENCE [LARGE SCALE GENOMIC DNA]</scope>
    <source>
        <strain evidence="15">DSM 22618</strain>
    </source>
</reference>
<sequence length="630" mass="68803">MIYPTTFDVIVVGGGHAGTEAALAAARMGCSTLLLTHNIETLGQMSCNPSIGGIGKGHLVREVDALGGAMALATDIGGIQFRTLNASKGPAVRATRAQADRVLYKAAIRHVLENQDNLTLFQQPVDDLLIEGDRVAGAITAIGITFRAKTVVLTAGTFLSGKIHVGLENYTGGRAGDAAASTLGARLRELDLPVGRLKTGTPPRIDGRTVDFSVMEEQPGDTPEPVFSYRGSRSLHPQQLPCWITHTNERTHDIIRSGFERSPMFTGVIEGVGPRYCPSIEDKINRFADKDSHQVFLEPEGLTTHEFYPNGISTSLPFDIQLAAVRSIRGMENAHILRPGYAIEYDYFDPRGLKSTLETKSIQGLFFAGQINGTTGYEEAAAQGLLAGLNAALYSRDQDGWCPRRDEAYLGVLVDDLITKGVSEPYRMFTSRAEFRLQLREDNADLRLTEAGRRLGLVGDAQWDTFCRKRDAVEAEKTRLKTTYLHPAKVDMAAVAQLLGKPIEREYNLHDLLKRPDVSYAALMTLAEAGGGVDDGAVAEQVEIQVKYQGYIDRQNDELARRDNLEDVRLPADIDYSLVKGLSKEVQQKLNSQRPETLGQASRIQGITPAAVALLMVHLKRGFADAKKTA</sequence>
<dbReference type="FunFam" id="1.10.10.1800:FF:000001">
    <property type="entry name" value="tRNA uridine 5-carboxymethylaminomethyl modification enzyme MnmG"/>
    <property type="match status" value="1"/>
</dbReference>
<dbReference type="FunFam" id="3.50.50.60:FF:000010">
    <property type="entry name" value="tRNA uridine 5-carboxymethylaminomethyl modification enzyme MnmG"/>
    <property type="match status" value="1"/>
</dbReference>
<comment type="subcellular location">
    <subcellularLocation>
        <location evidence="12">Cytoplasm</location>
    </subcellularLocation>
</comment>
<evidence type="ECO:0000256" key="1">
    <source>
        <dbReference type="ARBA" id="ARBA00001974"/>
    </source>
</evidence>
<evidence type="ECO:0000256" key="4">
    <source>
        <dbReference type="ARBA" id="ARBA00020461"/>
    </source>
</evidence>
<dbReference type="InterPro" id="IPR040131">
    <property type="entry name" value="MnmG_N"/>
</dbReference>
<dbReference type="GO" id="GO:0005829">
    <property type="term" value="C:cytosol"/>
    <property type="evidence" value="ECO:0007669"/>
    <property type="project" value="TreeGrafter"/>
</dbReference>
<dbReference type="InterPro" id="IPR004416">
    <property type="entry name" value="MnmG"/>
</dbReference>
<dbReference type="Gene3D" id="1.10.10.1800">
    <property type="entry name" value="tRNA uridine 5-carboxymethylaminomethyl modification enzyme MnmG/GidA"/>
    <property type="match status" value="1"/>
</dbReference>
<comment type="function">
    <text evidence="2 12">NAD-binding protein involved in the addition of a carboxymethylaminomethyl (cmnm) group at the wobble position (U34) of certain tRNAs, forming tRNA-cmnm(5)s(2)U34.</text>
</comment>
<comment type="similarity">
    <text evidence="3 12">Belongs to the MnmG family.</text>
</comment>
<dbReference type="SMART" id="SM01228">
    <property type="entry name" value="GIDA_assoc_3"/>
    <property type="match status" value="1"/>
</dbReference>
<comment type="caution">
    <text evidence="12">Lacks conserved residue(s) required for the propagation of feature annotation.</text>
</comment>
<dbReference type="HAMAP" id="MF_00129">
    <property type="entry name" value="MnmG_GidA"/>
    <property type="match status" value="1"/>
</dbReference>
<dbReference type="FunFam" id="1.10.150.570:FF:000001">
    <property type="entry name" value="tRNA uridine 5-carboxymethylaminomethyl modification enzyme MnmG"/>
    <property type="match status" value="1"/>
</dbReference>
<keyword evidence="8 12" id="KW-0274">FAD</keyword>
<feature type="domain" description="tRNA uridine 5-carboxymethylaminomethyl modification enzyme C-terminal subdomain" evidence="13">
    <location>
        <begin position="546"/>
        <end position="617"/>
    </location>
</feature>
<feature type="binding site" evidence="12">
    <location>
        <begin position="273"/>
        <end position="287"/>
    </location>
    <ligand>
        <name>NAD(+)</name>
        <dbReference type="ChEBI" id="CHEBI:57540"/>
    </ligand>
</feature>
<keyword evidence="15" id="KW-1185">Reference proteome</keyword>
<dbReference type="Gene3D" id="1.10.150.570">
    <property type="entry name" value="GidA associated domain, C-terminal subdomain"/>
    <property type="match status" value="1"/>
</dbReference>
<dbReference type="InterPro" id="IPR049312">
    <property type="entry name" value="GIDA_C_N"/>
</dbReference>
<keyword evidence="9 12" id="KW-0520">NAD</keyword>
<evidence type="ECO:0000313" key="15">
    <source>
        <dbReference type="Proteomes" id="UP000192920"/>
    </source>
</evidence>
<dbReference type="RefSeq" id="WP_085275237.1">
    <property type="nucleotide sequence ID" value="NZ_FXAG01000003.1"/>
</dbReference>
<dbReference type="Pfam" id="PF13932">
    <property type="entry name" value="SAM_GIDA_C"/>
    <property type="match status" value="1"/>
</dbReference>
<feature type="binding site" evidence="12">
    <location>
        <begin position="13"/>
        <end position="18"/>
    </location>
    <ligand>
        <name>FAD</name>
        <dbReference type="ChEBI" id="CHEBI:57692"/>
    </ligand>
</feature>
<evidence type="ECO:0000256" key="12">
    <source>
        <dbReference type="HAMAP-Rule" id="MF_00129"/>
    </source>
</evidence>
<dbReference type="InterPro" id="IPR047001">
    <property type="entry name" value="MnmG_C_subdom"/>
</dbReference>
<dbReference type="PROSITE" id="PS01281">
    <property type="entry name" value="GIDA_2"/>
    <property type="match status" value="1"/>
</dbReference>
<dbReference type="Gene3D" id="3.50.50.60">
    <property type="entry name" value="FAD/NAD(P)-binding domain"/>
    <property type="match status" value="2"/>
</dbReference>
<dbReference type="PROSITE" id="PS01280">
    <property type="entry name" value="GIDA_1"/>
    <property type="match status" value="1"/>
</dbReference>
<dbReference type="Proteomes" id="UP000192920">
    <property type="component" value="Unassembled WGS sequence"/>
</dbReference>
<keyword evidence="7 12" id="KW-0819">tRNA processing</keyword>
<name>A0A1Y6BDM8_9NEIS</name>
<dbReference type="InterPro" id="IPR026904">
    <property type="entry name" value="MnmG_C"/>
</dbReference>
<dbReference type="Pfam" id="PF01134">
    <property type="entry name" value="GIDA"/>
    <property type="match status" value="1"/>
</dbReference>
<dbReference type="InterPro" id="IPR020595">
    <property type="entry name" value="MnmG-rel_CS"/>
</dbReference>
<dbReference type="InterPro" id="IPR036188">
    <property type="entry name" value="FAD/NAD-bd_sf"/>
</dbReference>
<evidence type="ECO:0000256" key="5">
    <source>
        <dbReference type="ARBA" id="ARBA00022490"/>
    </source>
</evidence>
<dbReference type="NCBIfam" id="TIGR00136">
    <property type="entry name" value="mnmG_gidA"/>
    <property type="match status" value="1"/>
</dbReference>
<dbReference type="PANTHER" id="PTHR11806">
    <property type="entry name" value="GLUCOSE INHIBITED DIVISION PROTEIN A"/>
    <property type="match status" value="1"/>
</dbReference>
<dbReference type="GO" id="GO:0050660">
    <property type="term" value="F:flavin adenine dinucleotide binding"/>
    <property type="evidence" value="ECO:0007669"/>
    <property type="project" value="UniProtKB-UniRule"/>
</dbReference>
<evidence type="ECO:0000256" key="6">
    <source>
        <dbReference type="ARBA" id="ARBA00022630"/>
    </source>
</evidence>
<evidence type="ECO:0000256" key="8">
    <source>
        <dbReference type="ARBA" id="ARBA00022827"/>
    </source>
</evidence>
<evidence type="ECO:0000259" key="13">
    <source>
        <dbReference type="SMART" id="SM01228"/>
    </source>
</evidence>
<dbReference type="GO" id="GO:0002098">
    <property type="term" value="P:tRNA wobble uridine modification"/>
    <property type="evidence" value="ECO:0007669"/>
    <property type="project" value="InterPro"/>
</dbReference>
<evidence type="ECO:0000313" key="14">
    <source>
        <dbReference type="EMBL" id="SMF03823.1"/>
    </source>
</evidence>
<keyword evidence="6 12" id="KW-0285">Flavoprotein</keyword>
<evidence type="ECO:0000256" key="3">
    <source>
        <dbReference type="ARBA" id="ARBA00007653"/>
    </source>
</evidence>
<dbReference type="AlphaFoldDB" id="A0A1Y6BDM8"/>
<gene>
    <name evidence="12" type="primary">mnmG</name>
    <name evidence="12" type="synonym">gidA</name>
    <name evidence="14" type="ORF">SAMN02745746_00904</name>
</gene>
<comment type="subunit">
    <text evidence="10 12">Homodimer. Heterotetramer of two MnmE and two MnmG subunits.</text>
</comment>
<dbReference type="InterPro" id="IPR044920">
    <property type="entry name" value="MnmG_C_subdom_sf"/>
</dbReference>
<evidence type="ECO:0000256" key="7">
    <source>
        <dbReference type="ARBA" id="ARBA00022694"/>
    </source>
</evidence>
<dbReference type="InterPro" id="IPR002218">
    <property type="entry name" value="MnmG-rel"/>
</dbReference>
<dbReference type="EMBL" id="FXAG01000003">
    <property type="protein sequence ID" value="SMF03823.1"/>
    <property type="molecule type" value="Genomic_DNA"/>
</dbReference>
<accession>A0A1Y6BDM8</accession>
<dbReference type="SUPFAM" id="SSF51905">
    <property type="entry name" value="FAD/NAD(P)-binding domain"/>
    <property type="match status" value="1"/>
</dbReference>
<keyword evidence="5 12" id="KW-0963">Cytoplasm</keyword>
<dbReference type="STRING" id="1123014.SAMN02745746_00904"/>
<evidence type="ECO:0000256" key="10">
    <source>
        <dbReference type="ARBA" id="ARBA00025948"/>
    </source>
</evidence>
<dbReference type="PANTHER" id="PTHR11806:SF0">
    <property type="entry name" value="PROTEIN MTO1 HOMOLOG, MITOCHONDRIAL"/>
    <property type="match status" value="1"/>
</dbReference>
<evidence type="ECO:0000256" key="11">
    <source>
        <dbReference type="ARBA" id="ARBA00031800"/>
    </source>
</evidence>
<dbReference type="Pfam" id="PF21680">
    <property type="entry name" value="GIDA_C_1st"/>
    <property type="match status" value="1"/>
</dbReference>
<proteinExistence type="inferred from homology"/>
<dbReference type="FunFam" id="3.50.50.60:FF:000002">
    <property type="entry name" value="tRNA uridine 5-carboxymethylaminomethyl modification enzyme MnmG"/>
    <property type="match status" value="1"/>
</dbReference>